<evidence type="ECO:0000313" key="2">
    <source>
        <dbReference type="EMBL" id="MBB2158197.1"/>
    </source>
</evidence>
<comment type="caution">
    <text evidence="2">The sequence shown here is derived from an EMBL/GenBank/DDBJ whole genome shotgun (WGS) entry which is preliminary data.</text>
</comment>
<dbReference type="AlphaFoldDB" id="A0A7W4I8L4"/>
<feature type="domain" description="Swt1-like HEPN" evidence="1">
    <location>
        <begin position="291"/>
        <end position="416"/>
    </location>
</feature>
<proteinExistence type="predicted"/>
<organism evidence="2 3">
    <name type="scientific">Gluconacetobacter diazotrophicus</name>
    <name type="common">Acetobacter diazotrophicus</name>
    <dbReference type="NCBI Taxonomy" id="33996"/>
    <lineage>
        <taxon>Bacteria</taxon>
        <taxon>Pseudomonadati</taxon>
        <taxon>Pseudomonadota</taxon>
        <taxon>Alphaproteobacteria</taxon>
        <taxon>Acetobacterales</taxon>
        <taxon>Acetobacteraceae</taxon>
        <taxon>Gluconacetobacter</taxon>
    </lineage>
</organism>
<dbReference type="RefSeq" id="WP_183116602.1">
    <property type="nucleotide sequence ID" value="NZ_JABEQG010000063.1"/>
</dbReference>
<dbReference type="InterPro" id="IPR041650">
    <property type="entry name" value="HEPN_Swt1"/>
</dbReference>
<dbReference type="Proteomes" id="UP000550787">
    <property type="component" value="Unassembled WGS sequence"/>
</dbReference>
<dbReference type="Pfam" id="PF18731">
    <property type="entry name" value="HEPN_Swt1"/>
    <property type="match status" value="1"/>
</dbReference>
<protein>
    <recommendedName>
        <fullName evidence="1">Swt1-like HEPN domain-containing protein</fullName>
    </recommendedName>
</protein>
<dbReference type="EMBL" id="JABEQG010000063">
    <property type="protein sequence ID" value="MBB2158197.1"/>
    <property type="molecule type" value="Genomic_DNA"/>
</dbReference>
<evidence type="ECO:0000313" key="3">
    <source>
        <dbReference type="Proteomes" id="UP000550787"/>
    </source>
</evidence>
<gene>
    <name evidence="2" type="ORF">HLH33_18165</name>
</gene>
<reference evidence="2 3" key="1">
    <citation type="submission" date="2020-04" db="EMBL/GenBank/DDBJ databases">
        <title>Description of novel Gluconacetobacter.</title>
        <authorList>
            <person name="Sombolestani A."/>
        </authorList>
    </citation>
    <scope>NUCLEOTIDE SEQUENCE [LARGE SCALE GENOMIC DNA]</scope>
    <source>
        <strain evidence="2 3">LMG 7603</strain>
    </source>
</reference>
<name>A0A7W4I8L4_GLUDI</name>
<accession>A0A7W4I8L4</accession>
<evidence type="ECO:0000259" key="1">
    <source>
        <dbReference type="Pfam" id="PF18731"/>
    </source>
</evidence>
<sequence length="422" mass="47515">MENDPLNQMTKALENDPLNQMTKALENDPLNQMTKALENHPLNQMTKALENHPLNQMMKAMDNHPLNQMMKAMDNHPFNQMMKALENHPLHQMTKALERQAPELLAFQERADALQRAWPSNALAPGLAFQPSVEMIASLSAQLAHAIGPYQSATTSIKAWERSLATGMAGLDAPWAISEHLGQSMIGFARLARLGEAVHATVPYAKDVGEFVTSELGSVVETSHDVSPLARDAAAIDAGLNPELIAFPRSSYNRVVFSAGFEFSIPPTSPPQAKENNETDATFDPSHGHILTHVEQRLRQFITQRLHLLSGDNWIKQRVPEALRNRWLSRQSDDRSSRRPVYDLIQYADFMDLADIVVRKDNWHDVFEVVFLEKDDFVISFRRLHPIRKAIAHSRPIGRADILILMSEATRLLHALGERTML</sequence>